<name>A0A6L8RJW0_9ACTN</name>
<gene>
    <name evidence="2" type="ORF">GT635_02615</name>
</gene>
<protein>
    <submittedName>
        <fullName evidence="2">Uncharacterized protein</fullName>
    </submittedName>
</protein>
<sequence length="59" mass="7109">MFDDDDLFDLTDDPFEWDMLLDDDELEQDRRKRHDKKTQSDASKKQDKRRRGLFGGLFG</sequence>
<feature type="region of interest" description="Disordered" evidence="1">
    <location>
        <begin position="28"/>
        <end position="59"/>
    </location>
</feature>
<accession>A0A6L8RJW0</accession>
<dbReference type="AlphaFoldDB" id="A0A6L8RJW0"/>
<dbReference type="RefSeq" id="WP_161155163.1">
    <property type="nucleotide sequence ID" value="NZ_WWSY01000002.1"/>
</dbReference>
<evidence type="ECO:0000313" key="2">
    <source>
        <dbReference type="EMBL" id="MZJ85362.1"/>
    </source>
</evidence>
<dbReference type="EMBL" id="WWTB01000004">
    <property type="protein sequence ID" value="MZJ85362.1"/>
    <property type="molecule type" value="Genomic_DNA"/>
</dbReference>
<evidence type="ECO:0000256" key="1">
    <source>
        <dbReference type="SAM" id="MobiDB-lite"/>
    </source>
</evidence>
<organism evidence="2 3">
    <name type="scientific">Collinsella aerofaciens</name>
    <dbReference type="NCBI Taxonomy" id="74426"/>
    <lineage>
        <taxon>Bacteria</taxon>
        <taxon>Bacillati</taxon>
        <taxon>Actinomycetota</taxon>
        <taxon>Coriobacteriia</taxon>
        <taxon>Coriobacteriales</taxon>
        <taxon>Coriobacteriaceae</taxon>
        <taxon>Collinsella</taxon>
    </lineage>
</organism>
<evidence type="ECO:0000313" key="3">
    <source>
        <dbReference type="Proteomes" id="UP000481598"/>
    </source>
</evidence>
<reference evidence="2 3" key="1">
    <citation type="journal article" date="2019" name="Nat. Med.">
        <title>A library of human gut bacterial isolates paired with longitudinal multiomics data enables mechanistic microbiome research.</title>
        <authorList>
            <person name="Poyet M."/>
            <person name="Groussin M."/>
            <person name="Gibbons S.M."/>
            <person name="Avila-Pacheco J."/>
            <person name="Jiang X."/>
            <person name="Kearney S.M."/>
            <person name="Perrotta A.R."/>
            <person name="Berdy B."/>
            <person name="Zhao S."/>
            <person name="Lieberman T.D."/>
            <person name="Swanson P.K."/>
            <person name="Smith M."/>
            <person name="Roesemann S."/>
            <person name="Alexander J.E."/>
            <person name="Rich S.A."/>
            <person name="Livny J."/>
            <person name="Vlamakis H."/>
            <person name="Clish C."/>
            <person name="Bullock K."/>
            <person name="Deik A."/>
            <person name="Scott J."/>
            <person name="Pierce K.A."/>
            <person name="Xavier R.J."/>
            <person name="Alm E.J."/>
        </authorList>
    </citation>
    <scope>NUCLEOTIDE SEQUENCE [LARGE SCALE GENOMIC DNA]</scope>
    <source>
        <strain evidence="2 3">BIOML-A10</strain>
    </source>
</reference>
<dbReference type="Proteomes" id="UP000481598">
    <property type="component" value="Unassembled WGS sequence"/>
</dbReference>
<comment type="caution">
    <text evidence="2">The sequence shown here is derived from an EMBL/GenBank/DDBJ whole genome shotgun (WGS) entry which is preliminary data.</text>
</comment>
<proteinExistence type="predicted"/>